<keyword evidence="2" id="KW-1185">Reference proteome</keyword>
<comment type="caution">
    <text evidence="1">The sequence shown here is derived from an EMBL/GenBank/DDBJ whole genome shotgun (WGS) entry which is preliminary data.</text>
</comment>
<gene>
    <name evidence="1" type="ORF">NUW58_g5490</name>
</gene>
<organism evidence="1 2">
    <name type="scientific">Xylaria curta</name>
    <dbReference type="NCBI Taxonomy" id="42375"/>
    <lineage>
        <taxon>Eukaryota</taxon>
        <taxon>Fungi</taxon>
        <taxon>Dikarya</taxon>
        <taxon>Ascomycota</taxon>
        <taxon>Pezizomycotina</taxon>
        <taxon>Sordariomycetes</taxon>
        <taxon>Xylariomycetidae</taxon>
        <taxon>Xylariales</taxon>
        <taxon>Xylariaceae</taxon>
        <taxon>Xylaria</taxon>
    </lineage>
</organism>
<evidence type="ECO:0000313" key="1">
    <source>
        <dbReference type="EMBL" id="KAJ2985510.1"/>
    </source>
</evidence>
<proteinExistence type="predicted"/>
<protein>
    <submittedName>
        <fullName evidence="1">Uncharacterized protein</fullName>
    </submittedName>
</protein>
<evidence type="ECO:0000313" key="2">
    <source>
        <dbReference type="Proteomes" id="UP001143856"/>
    </source>
</evidence>
<dbReference type="EMBL" id="JAPDGR010001092">
    <property type="protein sequence ID" value="KAJ2985510.1"/>
    <property type="molecule type" value="Genomic_DNA"/>
</dbReference>
<sequence>MSLVDRLGEYRKFRARSAPLPTGSSSYTCSDFFKLQNPRDKPKALSWDHRTSLDSVNRKTSPLKASPYNHQRAMVSLGAARPASEYYPWESISMRCISNIPSQSNEHENNTSKFCSVSCSKGETEYDLGVALNYGHPIGSPQALRFITEHVEFIHNPPYADWESCLTCGSTSALEIALRLFCNRGDTVIVEDFTYPGTLSAIQAQGLQPLGVDVDGCGLVPEVLDRKLQNWTSCQGPKPFVLYMIPTGQNPTGITQSAARRREIYQVAEKHDLYILEDDPYYYLQMEGLHIDCMPSQEIKTFNTDAYLSQLPPSYLSLDISGRVLRLDSTSKILAPGLRCGWVTGCSQIIEKFASYSETGPISPSGPSQVMLYKLLDQTWGHQGFLEWLVSLSQKYRQRRDTLIKACLQHLPYDVCRWGVPDAGMFIRISVDASKHPGFVKTDIPSEISANLLIIEDRIFSHSQENGVLVSKGSWFTADRTSISTLFFRLTFVASPEESLVKGVEVFAQAVRSVLAK</sequence>
<dbReference type="Proteomes" id="UP001143856">
    <property type="component" value="Unassembled WGS sequence"/>
</dbReference>
<name>A0ACC1P1F5_9PEZI</name>
<reference evidence="1" key="1">
    <citation type="submission" date="2022-10" db="EMBL/GenBank/DDBJ databases">
        <title>Genome Sequence of Xylaria curta.</title>
        <authorList>
            <person name="Buettner E."/>
        </authorList>
    </citation>
    <scope>NUCLEOTIDE SEQUENCE</scope>
    <source>
        <strain evidence="1">Babe10</strain>
    </source>
</reference>
<accession>A0ACC1P1F5</accession>